<name>A0A371E538_MUCPR</name>
<dbReference type="AlphaFoldDB" id="A0A371E538"/>
<protein>
    <submittedName>
        <fullName evidence="1">Uncharacterized protein</fullName>
    </submittedName>
</protein>
<feature type="non-terminal residue" evidence="1">
    <location>
        <position position="1"/>
    </location>
</feature>
<dbReference type="Proteomes" id="UP000257109">
    <property type="component" value="Unassembled WGS sequence"/>
</dbReference>
<keyword evidence="2" id="KW-1185">Reference proteome</keyword>
<evidence type="ECO:0000313" key="2">
    <source>
        <dbReference type="Proteomes" id="UP000257109"/>
    </source>
</evidence>
<sequence>MLNKPKQKPQQSIKKKTNACWNYDTKESSSSKEEYKDDNFIYQIEQDTTSKKSKALDDKMCLGPKPCTCSDCKTINVLIKGQIVSTLIYLIIENILGDPNCFFLLVLSNYINNTKCGHHLKTKLPRN</sequence>
<comment type="caution">
    <text evidence="1">The sequence shown here is derived from an EMBL/GenBank/DDBJ whole genome shotgun (WGS) entry which is preliminary data.</text>
</comment>
<gene>
    <name evidence="1" type="ORF">CR513_60697</name>
</gene>
<accession>A0A371E538</accession>
<dbReference type="EMBL" id="QJKJ01016350">
    <property type="protein sequence ID" value="RDX61103.1"/>
    <property type="molecule type" value="Genomic_DNA"/>
</dbReference>
<organism evidence="1 2">
    <name type="scientific">Mucuna pruriens</name>
    <name type="common">Velvet bean</name>
    <name type="synonym">Dolichos pruriens</name>
    <dbReference type="NCBI Taxonomy" id="157652"/>
    <lineage>
        <taxon>Eukaryota</taxon>
        <taxon>Viridiplantae</taxon>
        <taxon>Streptophyta</taxon>
        <taxon>Embryophyta</taxon>
        <taxon>Tracheophyta</taxon>
        <taxon>Spermatophyta</taxon>
        <taxon>Magnoliopsida</taxon>
        <taxon>eudicotyledons</taxon>
        <taxon>Gunneridae</taxon>
        <taxon>Pentapetalae</taxon>
        <taxon>rosids</taxon>
        <taxon>fabids</taxon>
        <taxon>Fabales</taxon>
        <taxon>Fabaceae</taxon>
        <taxon>Papilionoideae</taxon>
        <taxon>50 kb inversion clade</taxon>
        <taxon>NPAAA clade</taxon>
        <taxon>indigoferoid/millettioid clade</taxon>
        <taxon>Phaseoleae</taxon>
        <taxon>Mucuna</taxon>
    </lineage>
</organism>
<evidence type="ECO:0000313" key="1">
    <source>
        <dbReference type="EMBL" id="RDX61103.1"/>
    </source>
</evidence>
<reference evidence="1" key="1">
    <citation type="submission" date="2018-05" db="EMBL/GenBank/DDBJ databases">
        <title>Draft genome of Mucuna pruriens seed.</title>
        <authorList>
            <person name="Nnadi N.E."/>
            <person name="Vos R."/>
            <person name="Hasami M.H."/>
            <person name="Devisetty U.K."/>
            <person name="Aguiy J.C."/>
        </authorList>
    </citation>
    <scope>NUCLEOTIDE SEQUENCE [LARGE SCALE GENOMIC DNA]</scope>
    <source>
        <strain evidence="1">JCA_2017</strain>
    </source>
</reference>
<proteinExistence type="predicted"/>